<dbReference type="GO" id="GO:0008448">
    <property type="term" value="F:N-acetylglucosamine-6-phosphate deacetylase activity"/>
    <property type="evidence" value="ECO:0007669"/>
    <property type="project" value="TreeGrafter"/>
</dbReference>
<dbReference type="PANTHER" id="PTHR11113">
    <property type="entry name" value="N-ACETYLGLUCOSAMINE-6-PHOSPHATE DEACETYLASE"/>
    <property type="match status" value="1"/>
</dbReference>
<feature type="non-terminal residue" evidence="3">
    <location>
        <position position="1"/>
    </location>
</feature>
<evidence type="ECO:0000259" key="2">
    <source>
        <dbReference type="Pfam" id="PF01979"/>
    </source>
</evidence>
<name>A0A0F8YR33_9ZZZZ</name>
<accession>A0A0F8YR33</accession>
<dbReference type="InterPro" id="IPR011059">
    <property type="entry name" value="Metal-dep_hydrolase_composite"/>
</dbReference>
<dbReference type="PANTHER" id="PTHR11113:SF14">
    <property type="entry name" value="N-ACETYLGLUCOSAMINE-6-PHOSPHATE DEACETYLASE"/>
    <property type="match status" value="1"/>
</dbReference>
<dbReference type="Gene3D" id="2.30.40.10">
    <property type="entry name" value="Urease, subunit C, domain 1"/>
    <property type="match status" value="1"/>
</dbReference>
<evidence type="ECO:0000313" key="3">
    <source>
        <dbReference type="EMBL" id="KKK50481.1"/>
    </source>
</evidence>
<sequence>GLTMIQAVRNAVKMLDVDVPQAIRMGSTNPASVLGLDKTKGKIAPGFDADVVLLDNQLQVKQTWVGGKCCFKREPQFK</sequence>
<dbReference type="SUPFAM" id="SSF51338">
    <property type="entry name" value="Composite domain of metallo-dependent hydrolases"/>
    <property type="match status" value="1"/>
</dbReference>
<dbReference type="GO" id="GO:0006046">
    <property type="term" value="P:N-acetylglucosamine catabolic process"/>
    <property type="evidence" value="ECO:0007669"/>
    <property type="project" value="TreeGrafter"/>
</dbReference>
<dbReference type="InterPro" id="IPR006680">
    <property type="entry name" value="Amidohydro-rel"/>
</dbReference>
<keyword evidence="1" id="KW-0378">Hydrolase</keyword>
<evidence type="ECO:0000256" key="1">
    <source>
        <dbReference type="ARBA" id="ARBA00022801"/>
    </source>
</evidence>
<feature type="domain" description="Amidohydrolase-related" evidence="2">
    <location>
        <begin position="2"/>
        <end position="68"/>
    </location>
</feature>
<reference evidence="3" key="1">
    <citation type="journal article" date="2015" name="Nature">
        <title>Complex archaea that bridge the gap between prokaryotes and eukaryotes.</title>
        <authorList>
            <person name="Spang A."/>
            <person name="Saw J.H."/>
            <person name="Jorgensen S.L."/>
            <person name="Zaremba-Niedzwiedzka K."/>
            <person name="Martijn J."/>
            <person name="Lind A.E."/>
            <person name="van Eijk R."/>
            <person name="Schleper C."/>
            <person name="Guy L."/>
            <person name="Ettema T.J."/>
        </authorList>
    </citation>
    <scope>NUCLEOTIDE SEQUENCE</scope>
</reference>
<dbReference type="AlphaFoldDB" id="A0A0F8YR33"/>
<dbReference type="Pfam" id="PF01979">
    <property type="entry name" value="Amidohydro_1"/>
    <property type="match status" value="1"/>
</dbReference>
<proteinExistence type="predicted"/>
<protein>
    <recommendedName>
        <fullName evidence="2">Amidohydrolase-related domain-containing protein</fullName>
    </recommendedName>
</protein>
<gene>
    <name evidence="3" type="ORF">LCGC14_3124580</name>
</gene>
<organism evidence="3">
    <name type="scientific">marine sediment metagenome</name>
    <dbReference type="NCBI Taxonomy" id="412755"/>
    <lineage>
        <taxon>unclassified sequences</taxon>
        <taxon>metagenomes</taxon>
        <taxon>ecological metagenomes</taxon>
    </lineage>
</organism>
<comment type="caution">
    <text evidence="3">The sequence shown here is derived from an EMBL/GenBank/DDBJ whole genome shotgun (WGS) entry which is preliminary data.</text>
</comment>
<dbReference type="EMBL" id="LAZR01068003">
    <property type="protein sequence ID" value="KKK50481.1"/>
    <property type="molecule type" value="Genomic_DNA"/>
</dbReference>